<feature type="region of interest" description="Disordered" evidence="1">
    <location>
        <begin position="242"/>
        <end position="262"/>
    </location>
</feature>
<proteinExistence type="predicted"/>
<feature type="region of interest" description="Disordered" evidence="1">
    <location>
        <begin position="851"/>
        <end position="872"/>
    </location>
</feature>
<dbReference type="Proteomes" id="UP000574761">
    <property type="component" value="Unassembled WGS sequence"/>
</dbReference>
<dbReference type="AlphaFoldDB" id="A0A7W6GJQ0"/>
<dbReference type="RefSeq" id="WP_183805673.1">
    <property type="nucleotide sequence ID" value="NZ_JACIEE010000006.1"/>
</dbReference>
<organism evidence="3 4">
    <name type="scientific">Mycoplana azooxidifex</name>
    <dbReference type="NCBI Taxonomy" id="1636188"/>
    <lineage>
        <taxon>Bacteria</taxon>
        <taxon>Pseudomonadati</taxon>
        <taxon>Pseudomonadota</taxon>
        <taxon>Alphaproteobacteria</taxon>
        <taxon>Hyphomicrobiales</taxon>
        <taxon>Rhizobiaceae</taxon>
        <taxon>Mycoplana</taxon>
    </lineage>
</organism>
<feature type="region of interest" description="Disordered" evidence="1">
    <location>
        <begin position="1"/>
        <end position="20"/>
    </location>
</feature>
<dbReference type="SUPFAM" id="SSF110997">
    <property type="entry name" value="Sporulation related repeat"/>
    <property type="match status" value="1"/>
</dbReference>
<feature type="compositionally biased region" description="Low complexity" evidence="1">
    <location>
        <begin position="953"/>
        <end position="974"/>
    </location>
</feature>
<protein>
    <recommendedName>
        <fullName evidence="2">SPOR domain-containing protein</fullName>
    </recommendedName>
</protein>
<feature type="region of interest" description="Disordered" evidence="1">
    <location>
        <begin position="950"/>
        <end position="997"/>
    </location>
</feature>
<evidence type="ECO:0000313" key="3">
    <source>
        <dbReference type="EMBL" id="MBB3977825.1"/>
    </source>
</evidence>
<feature type="region of interest" description="Disordered" evidence="1">
    <location>
        <begin position="421"/>
        <end position="441"/>
    </location>
</feature>
<gene>
    <name evidence="3" type="ORF">GGQ64_003039</name>
</gene>
<dbReference type="Pfam" id="PF05036">
    <property type="entry name" value="SPOR"/>
    <property type="match status" value="1"/>
</dbReference>
<dbReference type="InterPro" id="IPR036680">
    <property type="entry name" value="SPOR-like_sf"/>
</dbReference>
<comment type="caution">
    <text evidence="3">The sequence shown here is derived from an EMBL/GenBank/DDBJ whole genome shotgun (WGS) entry which is preliminary data.</text>
</comment>
<sequence length="1200" mass="123400">MADKNLARSGPADADLLSDDDPLAELARIVGFEPRNVPTASRPVPPEPLQEPVFDLEDELLREFALYDAPALDPAGEFESVPEPVSVHRDETLEETFGEVIPAVEVVETHLPDLVEPSYEEETASIYAEEPVSVAGSDWQDEPAYAESEVDVALQSGLDVQPAYEGEQAVPAVEYPVEYSEEVAYEAPQADAPVTQAAAEYDDGPAGPTFLGLQPADYSASFDEPVALDLDQELELSLGEAFAETSEPSVVEPQEEAAPAHAWPPVESHAHHDVHAYDPAAAGYAVVDTGDAHAGMVQETFVEALSVVALQGAAEAAFASAPTYADPVPVTPSLGEGAHFEAEELPVEIGSVDFVPDWVSDPHADAAFAAAEEALSPHAAEALDAAVFEPPHSYEVAPPARAADGFDMDELLAEVERYPVPENRPPLAAPQAASLEAPRPRPGMLEGFSNVKFGRATPVAMARQSVAAPEPVAIPETAFAEPAAAEPLAVEPVVDVPVPFALDDDFAAPAASVAPAVESAAADIDDPFANFELDLSDIEFDLDASELMPSVPPEPPSAPAIAAMAAATVVPATSLAAPAVTEAEPAVPAQPPAPTPVAQTSVAPAPVVAAPADAPVVAVVPVVPHAEQASAPVSRTVSPVGETEQQELDFVLPFDPSLIADTDVGVAPVGELDVPHLPAVDKDKPPVHQPDYDLDIDAEMAQLFGEPAAAPASSRAAAVGAAANVVPFKPATGDAEEFDKALEEDLRRSLSQPERHAIPLDAQQVDDDDYVGDGYDEPARRGRGLMLAAAAATVVVLGGAGVYAFLAGTGAVGTGSGEPRVIAADKAPVKIVPDERGGQSVPNQDKAVYDRVAGKSDSGPQQEQLVTSTEEPVDVVQRTLTPESLPYDGPIEDDPAATAENAAADDERLLPGVDDQAAEQDAGEGNGPVVSPRKVRTMIVKPDGTLVAREEPVAPAETAPALAEATQPAAGAPTVSADAGLRAQPSDGAPASQDGDERALQELAGAAVEETAPVRTVTTTPVAATSVAATGLTAPDAAAAPAPQGEVPQGEVMVGTPVPVSRPAEQPVDVVGTVTERGRVTGTAPTETAALASEPVAQPAAAAPAQAEALAAAQPAAANPGGYVIQIASLPSEAEAQSSYNSLSSRFGSVIGGRGVDIKRAEIANKGTYYRVRIPAGSREEANALCAKYKAAGGSCLVTR</sequence>
<keyword evidence="4" id="KW-1185">Reference proteome</keyword>
<dbReference type="GO" id="GO:0042834">
    <property type="term" value="F:peptidoglycan binding"/>
    <property type="evidence" value="ECO:0007669"/>
    <property type="project" value="InterPro"/>
</dbReference>
<dbReference type="EMBL" id="JACIEE010000006">
    <property type="protein sequence ID" value="MBB3977825.1"/>
    <property type="molecule type" value="Genomic_DNA"/>
</dbReference>
<evidence type="ECO:0000259" key="2">
    <source>
        <dbReference type="PROSITE" id="PS51724"/>
    </source>
</evidence>
<dbReference type="Gene3D" id="3.30.70.1070">
    <property type="entry name" value="Sporulation related repeat"/>
    <property type="match status" value="1"/>
</dbReference>
<name>A0A7W6GJQ0_9HYPH</name>
<evidence type="ECO:0000256" key="1">
    <source>
        <dbReference type="SAM" id="MobiDB-lite"/>
    </source>
</evidence>
<feature type="compositionally biased region" description="Polar residues" evidence="1">
    <location>
        <begin position="858"/>
        <end position="870"/>
    </location>
</feature>
<feature type="domain" description="SPOR" evidence="2">
    <location>
        <begin position="1117"/>
        <end position="1200"/>
    </location>
</feature>
<evidence type="ECO:0000313" key="4">
    <source>
        <dbReference type="Proteomes" id="UP000574761"/>
    </source>
</evidence>
<accession>A0A7W6GJQ0</accession>
<reference evidence="3 4" key="1">
    <citation type="submission" date="2020-08" db="EMBL/GenBank/DDBJ databases">
        <title>Genomic Encyclopedia of Type Strains, Phase IV (KMG-IV): sequencing the most valuable type-strain genomes for metagenomic binning, comparative biology and taxonomic classification.</title>
        <authorList>
            <person name="Goeker M."/>
        </authorList>
    </citation>
    <scope>NUCLEOTIDE SEQUENCE [LARGE SCALE GENOMIC DNA]</scope>
    <source>
        <strain evidence="3 4">DSM 100211</strain>
    </source>
</reference>
<dbReference type="InterPro" id="IPR007730">
    <property type="entry name" value="SPOR-like_dom"/>
</dbReference>
<dbReference type="PROSITE" id="PS51724">
    <property type="entry name" value="SPOR"/>
    <property type="match status" value="1"/>
</dbReference>